<feature type="chain" id="PRO_5043844453" evidence="2">
    <location>
        <begin position="19"/>
        <end position="110"/>
    </location>
</feature>
<sequence length="110" mass="11499">MKTSFLLTLLPAAAVVLAAPNNYARQGGPEEPPSTVTISTTAQPPSSTTTPGSELPCPTNPPLCASKLDGHLVCMAGGVWCRYTDANAHWTPGFYPVNYAGPCPPCLPSW</sequence>
<feature type="compositionally biased region" description="Low complexity" evidence="1">
    <location>
        <begin position="37"/>
        <end position="56"/>
    </location>
</feature>
<evidence type="ECO:0000256" key="2">
    <source>
        <dbReference type="SAM" id="SignalP"/>
    </source>
</evidence>
<protein>
    <submittedName>
        <fullName evidence="3">Uncharacterized protein</fullName>
    </submittedName>
</protein>
<dbReference type="EMBL" id="JAQQWP010000001">
    <property type="protein sequence ID" value="KAK8132367.1"/>
    <property type="molecule type" value="Genomic_DNA"/>
</dbReference>
<evidence type="ECO:0000313" key="4">
    <source>
        <dbReference type="Proteomes" id="UP001392437"/>
    </source>
</evidence>
<dbReference type="AlphaFoldDB" id="A0AAW0RC27"/>
<gene>
    <name evidence="3" type="ORF">PG999_000540</name>
</gene>
<comment type="caution">
    <text evidence="3">The sequence shown here is derived from an EMBL/GenBank/DDBJ whole genome shotgun (WGS) entry which is preliminary data.</text>
</comment>
<keyword evidence="2" id="KW-0732">Signal</keyword>
<dbReference type="Proteomes" id="UP001392437">
    <property type="component" value="Unassembled WGS sequence"/>
</dbReference>
<organism evidence="3 4">
    <name type="scientific">Apiospora kogelbergensis</name>
    <dbReference type="NCBI Taxonomy" id="1337665"/>
    <lineage>
        <taxon>Eukaryota</taxon>
        <taxon>Fungi</taxon>
        <taxon>Dikarya</taxon>
        <taxon>Ascomycota</taxon>
        <taxon>Pezizomycotina</taxon>
        <taxon>Sordariomycetes</taxon>
        <taxon>Xylariomycetidae</taxon>
        <taxon>Amphisphaeriales</taxon>
        <taxon>Apiosporaceae</taxon>
        <taxon>Apiospora</taxon>
    </lineage>
</organism>
<evidence type="ECO:0000256" key="1">
    <source>
        <dbReference type="SAM" id="MobiDB-lite"/>
    </source>
</evidence>
<feature type="signal peptide" evidence="2">
    <location>
        <begin position="1"/>
        <end position="18"/>
    </location>
</feature>
<accession>A0AAW0RC27</accession>
<name>A0AAW0RC27_9PEZI</name>
<keyword evidence="4" id="KW-1185">Reference proteome</keyword>
<proteinExistence type="predicted"/>
<evidence type="ECO:0000313" key="3">
    <source>
        <dbReference type="EMBL" id="KAK8132367.1"/>
    </source>
</evidence>
<reference evidence="3 4" key="1">
    <citation type="submission" date="2023-01" db="EMBL/GenBank/DDBJ databases">
        <title>Analysis of 21 Apiospora genomes using comparative genomics revels a genus with tremendous synthesis potential of carbohydrate active enzymes and secondary metabolites.</title>
        <authorList>
            <person name="Sorensen T."/>
        </authorList>
    </citation>
    <scope>NUCLEOTIDE SEQUENCE [LARGE SCALE GENOMIC DNA]</scope>
    <source>
        <strain evidence="3 4">CBS 117206</strain>
    </source>
</reference>
<feature type="region of interest" description="Disordered" evidence="1">
    <location>
        <begin position="24"/>
        <end position="56"/>
    </location>
</feature>